<gene>
    <name evidence="1" type="ORF">SDC9_182230</name>
</gene>
<reference evidence="1" key="1">
    <citation type="submission" date="2019-08" db="EMBL/GenBank/DDBJ databases">
        <authorList>
            <person name="Kucharzyk K."/>
            <person name="Murdoch R.W."/>
            <person name="Higgins S."/>
            <person name="Loffler F."/>
        </authorList>
    </citation>
    <scope>NUCLEOTIDE SEQUENCE</scope>
</reference>
<dbReference type="EMBL" id="VSSQ01087926">
    <property type="protein sequence ID" value="MPN34736.1"/>
    <property type="molecule type" value="Genomic_DNA"/>
</dbReference>
<name>A0A645H8A7_9ZZZZ</name>
<sequence>MDSGRHGEIAVVKRINADCCTVAEHSAQRVVHQGGQAVFANLRETDFSSLCVQRTAYSLLHWYNLAILHQRPFHR</sequence>
<dbReference type="AlphaFoldDB" id="A0A645H8A7"/>
<organism evidence="1">
    <name type="scientific">bioreactor metagenome</name>
    <dbReference type="NCBI Taxonomy" id="1076179"/>
    <lineage>
        <taxon>unclassified sequences</taxon>
        <taxon>metagenomes</taxon>
        <taxon>ecological metagenomes</taxon>
    </lineage>
</organism>
<evidence type="ECO:0000313" key="1">
    <source>
        <dbReference type="EMBL" id="MPN34736.1"/>
    </source>
</evidence>
<comment type="caution">
    <text evidence="1">The sequence shown here is derived from an EMBL/GenBank/DDBJ whole genome shotgun (WGS) entry which is preliminary data.</text>
</comment>
<proteinExistence type="predicted"/>
<accession>A0A645H8A7</accession>
<protein>
    <submittedName>
        <fullName evidence="1">Uncharacterized protein</fullName>
    </submittedName>
</protein>